<accession>A0A6A4N2U6</accession>
<name>A0A6A4N2U6_LUPAL</name>
<keyword evidence="2" id="KW-1185">Reference proteome</keyword>
<comment type="caution">
    <text evidence="1">The sequence shown here is derived from an EMBL/GenBank/DDBJ whole genome shotgun (WGS) entry which is preliminary data.</text>
</comment>
<dbReference type="EMBL" id="WOCE01000022">
    <property type="protein sequence ID" value="KAE9588876.1"/>
    <property type="molecule type" value="Genomic_DNA"/>
</dbReference>
<dbReference type="Proteomes" id="UP000447434">
    <property type="component" value="Chromosome 22"/>
</dbReference>
<proteinExistence type="predicted"/>
<evidence type="ECO:0000313" key="2">
    <source>
        <dbReference type="Proteomes" id="UP000447434"/>
    </source>
</evidence>
<gene>
    <name evidence="1" type="ORF">Lalb_Chr22g0360231</name>
</gene>
<protein>
    <submittedName>
        <fullName evidence="1">Uncharacterized protein</fullName>
    </submittedName>
</protein>
<sequence>MFFYATFSFPHVNVLIFSNFLPHTPDSCGLTFSEIISLSRIFFKLHGSFFLFVFISYTLYDPCFSFSYSLCIPHILSHTL</sequence>
<reference evidence="2" key="1">
    <citation type="journal article" date="2020" name="Nat. Commun.">
        <title>Genome sequence of the cluster root forming white lupin.</title>
        <authorList>
            <person name="Hufnagel B."/>
            <person name="Marques A."/>
            <person name="Soriano A."/>
            <person name="Marques L."/>
            <person name="Divol F."/>
            <person name="Doumas P."/>
            <person name="Sallet E."/>
            <person name="Mancinotti D."/>
            <person name="Carrere S."/>
            <person name="Marande W."/>
            <person name="Arribat S."/>
            <person name="Keller J."/>
            <person name="Huneau C."/>
            <person name="Blein T."/>
            <person name="Aime D."/>
            <person name="Laguerre M."/>
            <person name="Taylor J."/>
            <person name="Schubert V."/>
            <person name="Nelson M."/>
            <person name="Geu-Flores F."/>
            <person name="Crespi M."/>
            <person name="Gallardo-Guerrero K."/>
            <person name="Delaux P.-M."/>
            <person name="Salse J."/>
            <person name="Berges H."/>
            <person name="Guyot R."/>
            <person name="Gouzy J."/>
            <person name="Peret B."/>
        </authorList>
    </citation>
    <scope>NUCLEOTIDE SEQUENCE [LARGE SCALE GENOMIC DNA]</scope>
    <source>
        <strain evidence="2">cv. Amiga</strain>
    </source>
</reference>
<evidence type="ECO:0000313" key="1">
    <source>
        <dbReference type="EMBL" id="KAE9588876.1"/>
    </source>
</evidence>
<organism evidence="1 2">
    <name type="scientific">Lupinus albus</name>
    <name type="common">White lupine</name>
    <name type="synonym">Lupinus termis</name>
    <dbReference type="NCBI Taxonomy" id="3870"/>
    <lineage>
        <taxon>Eukaryota</taxon>
        <taxon>Viridiplantae</taxon>
        <taxon>Streptophyta</taxon>
        <taxon>Embryophyta</taxon>
        <taxon>Tracheophyta</taxon>
        <taxon>Spermatophyta</taxon>
        <taxon>Magnoliopsida</taxon>
        <taxon>eudicotyledons</taxon>
        <taxon>Gunneridae</taxon>
        <taxon>Pentapetalae</taxon>
        <taxon>rosids</taxon>
        <taxon>fabids</taxon>
        <taxon>Fabales</taxon>
        <taxon>Fabaceae</taxon>
        <taxon>Papilionoideae</taxon>
        <taxon>50 kb inversion clade</taxon>
        <taxon>genistoids sensu lato</taxon>
        <taxon>core genistoids</taxon>
        <taxon>Genisteae</taxon>
        <taxon>Lupinus</taxon>
    </lineage>
</organism>
<dbReference type="AlphaFoldDB" id="A0A6A4N2U6"/>